<reference evidence="1 2" key="1">
    <citation type="submission" date="2014-09" db="EMBL/GenBank/DDBJ databases">
        <authorList>
            <person name="Hornung B.V."/>
        </authorList>
    </citation>
    <scope>NUCLEOTIDE SEQUENCE [LARGE SCALE GENOMIC DNA]</scope>
    <source>
        <strain evidence="1 2">FRIFI</strain>
    </source>
</reference>
<dbReference type="EMBL" id="LN650648">
    <property type="protein sequence ID" value="CEI71898.1"/>
    <property type="molecule type" value="Genomic_DNA"/>
</dbReference>
<evidence type="ECO:0000313" key="2">
    <source>
        <dbReference type="Proteomes" id="UP000245695"/>
    </source>
</evidence>
<evidence type="ECO:0000313" key="1">
    <source>
        <dbReference type="EMBL" id="CEI71898.1"/>
    </source>
</evidence>
<sequence length="93" mass="10970">MDNIRETRYKREDGTYDISLEVKDSAYFNVFDNADTTSGKEFLRDYLKSNADDARYADISVNHNKGRRIVSIKAKLDYEGNMHTSYDNRRKLY</sequence>
<proteinExistence type="predicted"/>
<name>A0A2P2BND3_9FIRM</name>
<organism evidence="1 2">
    <name type="scientific">Romboutsia hominis</name>
    <dbReference type="NCBI Taxonomy" id="1507512"/>
    <lineage>
        <taxon>Bacteria</taxon>
        <taxon>Bacillati</taxon>
        <taxon>Bacillota</taxon>
        <taxon>Clostridia</taxon>
        <taxon>Peptostreptococcales</taxon>
        <taxon>Peptostreptococcaceae</taxon>
        <taxon>Romboutsia</taxon>
    </lineage>
</organism>
<protein>
    <submittedName>
        <fullName evidence="1">Uncharacterized protein</fullName>
    </submittedName>
</protein>
<dbReference type="KEGG" id="rhom:FRIFI_0350"/>
<keyword evidence="2" id="KW-1185">Reference proteome</keyword>
<dbReference type="AlphaFoldDB" id="A0A2P2BND3"/>
<dbReference type="RefSeq" id="WP_166504837.1">
    <property type="nucleotide sequence ID" value="NZ_LN650648.1"/>
</dbReference>
<gene>
    <name evidence="1" type="ORF">FRIFI_0350</name>
</gene>
<dbReference type="Proteomes" id="UP000245695">
    <property type="component" value="Chromosome 1"/>
</dbReference>
<accession>A0A2P2BND3</accession>